<name>B8G4I5_CHLAD</name>
<dbReference type="GO" id="GO:0006304">
    <property type="term" value="P:DNA modification"/>
    <property type="evidence" value="ECO:0007669"/>
    <property type="project" value="InterPro"/>
</dbReference>
<dbReference type="REBASE" id="19771">
    <property type="entry name" value="CagORF2592P"/>
</dbReference>
<dbReference type="SUPFAM" id="SSF53335">
    <property type="entry name" value="S-adenosyl-L-methionine-dependent methyltransferases"/>
    <property type="match status" value="1"/>
</dbReference>
<evidence type="ECO:0000256" key="1">
    <source>
        <dbReference type="ARBA" id="ARBA00011900"/>
    </source>
</evidence>
<evidence type="ECO:0000256" key="5">
    <source>
        <dbReference type="ARBA" id="ARBA00047942"/>
    </source>
</evidence>
<evidence type="ECO:0000256" key="4">
    <source>
        <dbReference type="ARBA" id="ARBA00022691"/>
    </source>
</evidence>
<dbReference type="eggNOG" id="COG1002">
    <property type="taxonomic scope" value="Bacteria"/>
</dbReference>
<dbReference type="RefSeq" id="WP_015941319.1">
    <property type="nucleotide sequence ID" value="NC_011831.1"/>
</dbReference>
<organism evidence="7 8">
    <name type="scientific">Chloroflexus aggregans (strain MD-66 / DSM 9485)</name>
    <dbReference type="NCBI Taxonomy" id="326427"/>
    <lineage>
        <taxon>Bacteria</taxon>
        <taxon>Bacillati</taxon>
        <taxon>Chloroflexota</taxon>
        <taxon>Chloroflexia</taxon>
        <taxon>Chloroflexales</taxon>
        <taxon>Chloroflexineae</taxon>
        <taxon>Chloroflexaceae</taxon>
        <taxon>Chloroflexus</taxon>
    </lineage>
</organism>
<keyword evidence="8" id="KW-1185">Reference proteome</keyword>
<dbReference type="EC" id="2.1.1.72" evidence="1"/>
<dbReference type="OrthoDB" id="9815272at2"/>
<dbReference type="PANTHER" id="PTHR33841">
    <property type="entry name" value="DNA METHYLTRANSFERASE YEEA-RELATED"/>
    <property type="match status" value="1"/>
</dbReference>
<keyword evidence="3" id="KW-0808">Transferase</keyword>
<dbReference type="EMBL" id="CP001337">
    <property type="protein sequence ID" value="ACL25461.1"/>
    <property type="molecule type" value="Genomic_DNA"/>
</dbReference>
<dbReference type="GO" id="GO:0032259">
    <property type="term" value="P:methylation"/>
    <property type="evidence" value="ECO:0007669"/>
    <property type="project" value="UniProtKB-KW"/>
</dbReference>
<feature type="domain" description="Type II methyltransferase M.TaqI-like" evidence="6">
    <location>
        <begin position="527"/>
        <end position="753"/>
    </location>
</feature>
<comment type="catalytic activity">
    <reaction evidence="5">
        <text>a 2'-deoxyadenosine in DNA + S-adenosyl-L-methionine = an N(6)-methyl-2'-deoxyadenosine in DNA + S-adenosyl-L-homocysteine + H(+)</text>
        <dbReference type="Rhea" id="RHEA:15197"/>
        <dbReference type="Rhea" id="RHEA-COMP:12418"/>
        <dbReference type="Rhea" id="RHEA-COMP:12419"/>
        <dbReference type="ChEBI" id="CHEBI:15378"/>
        <dbReference type="ChEBI" id="CHEBI:57856"/>
        <dbReference type="ChEBI" id="CHEBI:59789"/>
        <dbReference type="ChEBI" id="CHEBI:90615"/>
        <dbReference type="ChEBI" id="CHEBI:90616"/>
        <dbReference type="EC" id="2.1.1.72"/>
    </reaction>
</comment>
<sequence>MTAPIRIEGGLFAPDFLDQLARLDRPDRADLPGLRAEDFGLAPGTLDDEIAAAYRDARTYWSQVRDVLDRITDARRAVRIVRDRWLRPFFSLLGYDLVDAPPTPAGSVVLPISHRADPTPDAPPVHLVAPTQSLGSPDPTTTPRWSPHVLLQEFLNRTDALWGIVSNGSVLRVLRRSTALVRPSYLEADLEAIIGGDRFDEFARLYRIIHRSRLPRTAADADACLLERWYRIGIEQGGRVRDRLRDGVEQAILTLANALLAYGYRPTDALSFYRDLLRFIYRLLFLFVADARGLMGGSDLYRNYYSVSRLIARSINHDAADDGFDLWHSLRALWYALRTEDIAPALGLPPLNGALFAELPFDGQRLPNTTVLAVINALTWYRPTPADRPRRVNYASLDTEELGSVYESLLDYHPQLDDNGQCLSFTFTTGSERKTTGSYYTPPELVQELVDRTLVPLINDRLRTASTPAAQRAAILDLRILDPACGSGHFLLAAARILGRAVARLDAKGHEPSPDEVRRAIREVIAHCIYGVDANPLAVELARVALWIEAHDGGKPLTFLDHRIRCGDSLVGVRDLTVLTTGIPAGAFDPVSTDVRSVARDVAKRNTTEQAGQLGLFDAPPAPDLSALAAIIRQLDAIADTTPADIRRKQELLAHMHQRATTLQTACDLWTAAFFQPRTPDTSLTAWITTAAVRMALAGTAPPAAVAAAQAWTAPTPWLHWPLAFPDVIGERGGFDVVLGNPPWERIKLQEQEFFAARDRIIANAPNAAARKRLITALPQTNPTLWKEYQAALHRAESISRFLRQSGQYPLAGRGDINTYAVFVERIRAIMRPNGRAGVIVPTGIATDDTTKHLFAALVEQNQLTGLFDFENRAGLFPGVHRSYKFCLLVLQGSGAANATFPVVCFATNPNQLNDPQRVVTLSRDLLVRINPNTRNLPLFRTRADAELTAAIYARVPVLVDEPRGANPWGVRFLCMFHMANDSGLFRTTAELRNSGFTPDGPRMVRGDEVYLPLYEAKQIWHYDHRFGDYAGSAERSTTNLPTPDDAKHADPTFVVQPWYWVPAAEVAARLRGWERTWLIGFREIASATNERTVIASLVPAVGVNHKIPLIMSEIDHVRIACLMANFNTLVFDFVARQKVSGASLNLFIFRQLPVLPPTGYTAADLRFIVPRVLELVYTAWDVAAFAADVWATADADLRTAIRTHWEENRTVAGGVAPRPPTWAVAAPLPPFRWHTDRRAILRAELDAYYARLYGLTRKQLRYILDPADLTTTEIANLTTAADEVPDPLDPDGYAARVQASTFPTETFRVLKEKELRHYGEYRTRRLVLEAWTRLTTHP</sequence>
<dbReference type="GO" id="GO:0009007">
    <property type="term" value="F:site-specific DNA-methyltransferase (adenine-specific) activity"/>
    <property type="evidence" value="ECO:0007669"/>
    <property type="project" value="UniProtKB-EC"/>
</dbReference>
<proteinExistence type="predicted"/>
<dbReference type="Gene3D" id="3.40.50.150">
    <property type="entry name" value="Vaccinia Virus protein VP39"/>
    <property type="match status" value="2"/>
</dbReference>
<gene>
    <name evidence="7" type="ordered locus">Cagg_2592</name>
</gene>
<dbReference type="PANTHER" id="PTHR33841:SF1">
    <property type="entry name" value="DNA METHYLTRANSFERASE A"/>
    <property type="match status" value="1"/>
</dbReference>
<dbReference type="InterPro" id="IPR011639">
    <property type="entry name" value="MethylTrfase_TaqI-like_dom"/>
</dbReference>
<protein>
    <recommendedName>
        <fullName evidence="1">site-specific DNA-methyltransferase (adenine-specific)</fullName>
        <ecNumber evidence="1">2.1.1.72</ecNumber>
    </recommendedName>
</protein>
<evidence type="ECO:0000313" key="7">
    <source>
        <dbReference type="EMBL" id="ACL25461.1"/>
    </source>
</evidence>
<dbReference type="InterPro" id="IPR029063">
    <property type="entry name" value="SAM-dependent_MTases_sf"/>
</dbReference>
<accession>B8G4I5</accession>
<dbReference type="KEGG" id="cag:Cagg_2592"/>
<dbReference type="HOGENOM" id="CLU_002881_0_0_0"/>
<evidence type="ECO:0000256" key="2">
    <source>
        <dbReference type="ARBA" id="ARBA00022603"/>
    </source>
</evidence>
<reference evidence="7" key="1">
    <citation type="submission" date="2008-12" db="EMBL/GenBank/DDBJ databases">
        <title>Complete sequence of Chloroflexus aggregans DSM 9485.</title>
        <authorList>
            <consortium name="US DOE Joint Genome Institute"/>
            <person name="Lucas S."/>
            <person name="Copeland A."/>
            <person name="Lapidus A."/>
            <person name="Glavina del Rio T."/>
            <person name="Dalin E."/>
            <person name="Tice H."/>
            <person name="Pitluck S."/>
            <person name="Foster B."/>
            <person name="Larimer F."/>
            <person name="Land M."/>
            <person name="Hauser L."/>
            <person name="Kyrpides N."/>
            <person name="Mikhailova N."/>
            <person name="Bryant D."/>
            <person name="Richardson P."/>
        </authorList>
    </citation>
    <scope>NUCLEOTIDE SEQUENCE</scope>
    <source>
        <strain evidence="7">DSM 9485</strain>
    </source>
</reference>
<dbReference type="InterPro" id="IPR050953">
    <property type="entry name" value="N4_N6_ade-DNA_methylase"/>
</dbReference>
<evidence type="ECO:0000259" key="6">
    <source>
        <dbReference type="Pfam" id="PF07669"/>
    </source>
</evidence>
<evidence type="ECO:0000313" key="8">
    <source>
        <dbReference type="Proteomes" id="UP000002508"/>
    </source>
</evidence>
<keyword evidence="4" id="KW-0949">S-adenosyl-L-methionine</keyword>
<dbReference type="STRING" id="326427.Cagg_2592"/>
<evidence type="ECO:0000256" key="3">
    <source>
        <dbReference type="ARBA" id="ARBA00022679"/>
    </source>
</evidence>
<dbReference type="Pfam" id="PF07669">
    <property type="entry name" value="Eco57I"/>
    <property type="match status" value="1"/>
</dbReference>
<dbReference type="Proteomes" id="UP000002508">
    <property type="component" value="Chromosome"/>
</dbReference>
<dbReference type="PRINTS" id="PR00507">
    <property type="entry name" value="N12N6MTFRASE"/>
</dbReference>
<keyword evidence="2" id="KW-0489">Methyltransferase</keyword>